<dbReference type="Pfam" id="PF10901">
    <property type="entry name" value="DUF2690"/>
    <property type="match status" value="1"/>
</dbReference>
<evidence type="ECO:0008006" key="5">
    <source>
        <dbReference type="Google" id="ProtNLM"/>
    </source>
</evidence>
<keyword evidence="2" id="KW-0472">Membrane</keyword>
<name>C7PYH3_CATAD</name>
<dbReference type="CDD" id="cd00093">
    <property type="entry name" value="HTH_XRE"/>
    <property type="match status" value="1"/>
</dbReference>
<feature type="transmembrane region" description="Helical" evidence="2">
    <location>
        <begin position="151"/>
        <end position="174"/>
    </location>
</feature>
<dbReference type="eggNOG" id="ENOG5033XVA">
    <property type="taxonomic scope" value="Bacteria"/>
</dbReference>
<protein>
    <recommendedName>
        <fullName evidence="5">HTH cro/C1-type domain-containing protein</fullName>
    </recommendedName>
</protein>
<dbReference type="InParanoid" id="C7PYH3"/>
<dbReference type="Pfam" id="PF13560">
    <property type="entry name" value="HTH_31"/>
    <property type="match status" value="1"/>
</dbReference>
<evidence type="ECO:0000313" key="3">
    <source>
        <dbReference type="EMBL" id="ACU75463.1"/>
    </source>
</evidence>
<evidence type="ECO:0000256" key="2">
    <source>
        <dbReference type="SAM" id="Phobius"/>
    </source>
</evidence>
<dbReference type="HOGENOM" id="CLU_027956_2_0_11"/>
<proteinExistence type="predicted"/>
<keyword evidence="4" id="KW-1185">Reference proteome</keyword>
<dbReference type="STRING" id="479433.Caci_6617"/>
<dbReference type="EMBL" id="CP001700">
    <property type="protein sequence ID" value="ACU75463.1"/>
    <property type="molecule type" value="Genomic_DNA"/>
</dbReference>
<feature type="compositionally biased region" description="Low complexity" evidence="1">
    <location>
        <begin position="98"/>
        <end position="115"/>
    </location>
</feature>
<feature type="region of interest" description="Disordered" evidence="1">
    <location>
        <begin position="87"/>
        <end position="144"/>
    </location>
</feature>
<keyword evidence="2" id="KW-1133">Transmembrane helix</keyword>
<gene>
    <name evidence="3" type="ordered locus">Caci_6617</name>
</gene>
<reference evidence="3 4" key="1">
    <citation type="journal article" date="2009" name="Stand. Genomic Sci.">
        <title>Complete genome sequence of Catenulispora acidiphila type strain (ID 139908).</title>
        <authorList>
            <person name="Copeland A."/>
            <person name="Lapidus A."/>
            <person name="Glavina Del Rio T."/>
            <person name="Nolan M."/>
            <person name="Lucas S."/>
            <person name="Chen F."/>
            <person name="Tice H."/>
            <person name="Cheng J.F."/>
            <person name="Bruce D."/>
            <person name="Goodwin L."/>
            <person name="Pitluck S."/>
            <person name="Mikhailova N."/>
            <person name="Pati A."/>
            <person name="Ivanova N."/>
            <person name="Mavromatis K."/>
            <person name="Chen A."/>
            <person name="Palaniappan K."/>
            <person name="Chain P."/>
            <person name="Land M."/>
            <person name="Hauser L."/>
            <person name="Chang Y.J."/>
            <person name="Jeffries C.D."/>
            <person name="Chertkov O."/>
            <person name="Brettin T."/>
            <person name="Detter J.C."/>
            <person name="Han C."/>
            <person name="Ali Z."/>
            <person name="Tindall B.J."/>
            <person name="Goker M."/>
            <person name="Bristow J."/>
            <person name="Eisen J.A."/>
            <person name="Markowitz V."/>
            <person name="Hugenholtz P."/>
            <person name="Kyrpides N.C."/>
            <person name="Klenk H.P."/>
        </authorList>
    </citation>
    <scope>NUCLEOTIDE SEQUENCE [LARGE SCALE GENOMIC DNA]</scope>
    <source>
        <strain evidence="4">DSM 44928 / JCM 14897 / NBRC 102108 / NRRL B-24433 / ID139908</strain>
    </source>
</reference>
<dbReference type="AlphaFoldDB" id="C7PYH3"/>
<evidence type="ECO:0000256" key="1">
    <source>
        <dbReference type="SAM" id="MobiDB-lite"/>
    </source>
</evidence>
<sequence length="319" mass="33513">MTAPQPDIPGEVTRLAAELRRLREQTGLSFTALSEQTPYSKSAWQRYLTAKVLAPWPAVQELGRLAGEQEPRLRALWELAESATRRRAAVMAGPGGTEPPETTKATKATEPTETTNSPNSARPAESATPETRTETKPETGPAFPRERRARVAVAMILVATVVAAVLGVAGVRLLHGTGVTGGTTSKVLNGRFSVICTSGSCDPTCQGAACTGQDPQMTLCGVQGLPLHREQTASGVGVEILYNPRCRAAWASFWNTQIGDTLTVAAPGQPTESVRVSDPRYTSGFTYTPMVFVAGSGTALKACITSPSGVPDCSAATAS</sequence>
<evidence type="ECO:0000313" key="4">
    <source>
        <dbReference type="Proteomes" id="UP000000851"/>
    </source>
</evidence>
<dbReference type="InterPro" id="IPR021224">
    <property type="entry name" value="DUF2690"/>
</dbReference>
<dbReference type="InterPro" id="IPR001387">
    <property type="entry name" value="Cro/C1-type_HTH"/>
</dbReference>
<dbReference type="OrthoDB" id="3386996at2"/>
<organism evidence="3 4">
    <name type="scientific">Catenulispora acidiphila (strain DSM 44928 / JCM 14897 / NBRC 102108 / NRRL B-24433 / ID139908)</name>
    <dbReference type="NCBI Taxonomy" id="479433"/>
    <lineage>
        <taxon>Bacteria</taxon>
        <taxon>Bacillati</taxon>
        <taxon>Actinomycetota</taxon>
        <taxon>Actinomycetes</taxon>
        <taxon>Catenulisporales</taxon>
        <taxon>Catenulisporaceae</taxon>
        <taxon>Catenulispora</taxon>
    </lineage>
</organism>
<dbReference type="RefSeq" id="WP_015795192.1">
    <property type="nucleotide sequence ID" value="NC_013131.1"/>
</dbReference>
<accession>C7PYH3</accession>
<keyword evidence="2" id="KW-0812">Transmembrane</keyword>
<dbReference type="Proteomes" id="UP000000851">
    <property type="component" value="Chromosome"/>
</dbReference>
<dbReference type="KEGG" id="cai:Caci_6617"/>